<organism evidence="1 2">
    <name type="scientific">Flavobacterium pectinovorum</name>
    <dbReference type="NCBI Taxonomy" id="29533"/>
    <lineage>
        <taxon>Bacteria</taxon>
        <taxon>Pseudomonadati</taxon>
        <taxon>Bacteroidota</taxon>
        <taxon>Flavobacteriia</taxon>
        <taxon>Flavobacteriales</taxon>
        <taxon>Flavobacteriaceae</taxon>
        <taxon>Flavobacterium</taxon>
    </lineage>
</organism>
<dbReference type="Proteomes" id="UP000319700">
    <property type="component" value="Unassembled WGS sequence"/>
</dbReference>
<reference evidence="1 2" key="1">
    <citation type="journal article" date="2019" name="Environ. Microbiol.">
        <title>Species interactions and distinct microbial communities in high Arctic permafrost affected cryosols are associated with the CH4 and CO2 gas fluxes.</title>
        <authorList>
            <person name="Altshuler I."/>
            <person name="Hamel J."/>
            <person name="Turney S."/>
            <person name="Magnuson E."/>
            <person name="Levesque R."/>
            <person name="Greer C."/>
            <person name="Whyte L.G."/>
        </authorList>
    </citation>
    <scope>NUCLEOTIDE SEQUENCE [LARGE SCALE GENOMIC DNA]</scope>
    <source>
        <strain evidence="1 2">42</strain>
    </source>
</reference>
<comment type="caution">
    <text evidence="1">The sequence shown here is derived from an EMBL/GenBank/DDBJ whole genome shotgun (WGS) entry which is preliminary data.</text>
</comment>
<gene>
    <name evidence="1" type="ORF">EAH81_06655</name>
</gene>
<sequence length="223" mass="26079">MNKYTILKWEKLLLWLIPPILRKKTHADWLNVLLSPIRSIYEETLYKMQHTGQVIYLEKILNETFNPTKTYDPNASTEQKRVDELIYIDESVKPTLQYVYLHKEYFEPDRILLDGPKVKGALMIPQLKVYTHDDYKKSKNNKPVYLAHRKDYTTLAYANFRVFIPESLILSGAITIQPDKNGSVSKTAAIKVANIEFHNLLNFYKLAGKSYESYPYSPEVLDK</sequence>
<name>A0A502EZ79_9FLAO</name>
<dbReference type="AlphaFoldDB" id="A0A502EZ79"/>
<protein>
    <submittedName>
        <fullName evidence="1">Uncharacterized protein</fullName>
    </submittedName>
</protein>
<dbReference type="OrthoDB" id="1337148at2"/>
<evidence type="ECO:0000313" key="1">
    <source>
        <dbReference type="EMBL" id="TPG41999.1"/>
    </source>
</evidence>
<evidence type="ECO:0000313" key="2">
    <source>
        <dbReference type="Proteomes" id="UP000319700"/>
    </source>
</evidence>
<dbReference type="EMBL" id="RCZH01000004">
    <property type="protein sequence ID" value="TPG41999.1"/>
    <property type="molecule type" value="Genomic_DNA"/>
</dbReference>
<dbReference type="RefSeq" id="WP_140505092.1">
    <property type="nucleotide sequence ID" value="NZ_RCZH01000004.1"/>
</dbReference>
<keyword evidence="2" id="KW-1185">Reference proteome</keyword>
<accession>A0A502EZ79</accession>
<proteinExistence type="predicted"/>